<sequence>MEWNAVFQYFKKDDAIRAAILGGMFSAGDQLPRCTEVLSLLCSNDELHPRGIYVYGWSMIYITRHHKAKRATNREFVVARFLPAKLGHILYKYLVYIRPFIDMLLRERGPGLSGEAAVKSPLLFYGDVVIPSRPWQTGRLTAILKEATSTVWGTPVNSQQFHQISIGITKKHSFNRFDDKSTSASRNVAFAWQSGHRSLQRGSGGVRARASAATSATSRSG</sequence>
<feature type="compositionally biased region" description="Low complexity" evidence="1">
    <location>
        <begin position="206"/>
        <end position="221"/>
    </location>
</feature>
<dbReference type="EMBL" id="JAZAVK010000044">
    <property type="protein sequence ID" value="KAK7428244.1"/>
    <property type="molecule type" value="Genomic_DNA"/>
</dbReference>
<evidence type="ECO:0000313" key="3">
    <source>
        <dbReference type="Proteomes" id="UP001498421"/>
    </source>
</evidence>
<evidence type="ECO:0000313" key="2">
    <source>
        <dbReference type="EMBL" id="KAK7428244.1"/>
    </source>
</evidence>
<organism evidence="2 3">
    <name type="scientific">Neonectria magnoliae</name>
    <dbReference type="NCBI Taxonomy" id="2732573"/>
    <lineage>
        <taxon>Eukaryota</taxon>
        <taxon>Fungi</taxon>
        <taxon>Dikarya</taxon>
        <taxon>Ascomycota</taxon>
        <taxon>Pezizomycotina</taxon>
        <taxon>Sordariomycetes</taxon>
        <taxon>Hypocreomycetidae</taxon>
        <taxon>Hypocreales</taxon>
        <taxon>Nectriaceae</taxon>
        <taxon>Neonectria</taxon>
    </lineage>
</organism>
<evidence type="ECO:0000256" key="1">
    <source>
        <dbReference type="SAM" id="MobiDB-lite"/>
    </source>
</evidence>
<comment type="caution">
    <text evidence="2">The sequence shown here is derived from an EMBL/GenBank/DDBJ whole genome shotgun (WGS) entry which is preliminary data.</text>
</comment>
<accession>A0ABR1I3Y2</accession>
<proteinExistence type="predicted"/>
<reference evidence="2 3" key="1">
    <citation type="journal article" date="2025" name="Microbiol. Resour. Announc.">
        <title>Draft genome sequences for Neonectria magnoliae and Neonectria punicea, canker pathogens of Liriodendron tulipifera and Acer saccharum in West Virginia.</title>
        <authorList>
            <person name="Petronek H.M."/>
            <person name="Kasson M.T."/>
            <person name="Metheny A.M."/>
            <person name="Stauder C.M."/>
            <person name="Lovett B."/>
            <person name="Lynch S.C."/>
            <person name="Garnas J.R."/>
            <person name="Kasson L.R."/>
            <person name="Stajich J.E."/>
        </authorList>
    </citation>
    <scope>NUCLEOTIDE SEQUENCE [LARGE SCALE GENOMIC DNA]</scope>
    <source>
        <strain evidence="2 3">NRRL 64651</strain>
    </source>
</reference>
<keyword evidence="3" id="KW-1185">Reference proteome</keyword>
<name>A0ABR1I3Y2_9HYPO</name>
<dbReference type="Proteomes" id="UP001498421">
    <property type="component" value="Unassembled WGS sequence"/>
</dbReference>
<feature type="region of interest" description="Disordered" evidence="1">
    <location>
        <begin position="196"/>
        <end position="221"/>
    </location>
</feature>
<protein>
    <submittedName>
        <fullName evidence="2">Uncharacterized protein</fullName>
    </submittedName>
</protein>
<gene>
    <name evidence="2" type="ORF">QQZ08_005310</name>
</gene>